<dbReference type="Proteomes" id="UP000588158">
    <property type="component" value="Unassembled WGS sequence"/>
</dbReference>
<dbReference type="RefSeq" id="WP_184324926.1">
    <property type="nucleotide sequence ID" value="NZ_JACHLZ010000001.1"/>
</dbReference>
<sequence length="70" mass="7132">MDLILAPPADAPDVGRSTLGRSTTTRSIVGRSIVGRPAAPTGPAPPVVPASQPQGAPLVPPRWATPPFWG</sequence>
<accession>A0A841AE91</accession>
<evidence type="ECO:0000256" key="1">
    <source>
        <dbReference type="SAM" id="MobiDB-lite"/>
    </source>
</evidence>
<comment type="caution">
    <text evidence="2">The sequence shown here is derived from an EMBL/GenBank/DDBJ whole genome shotgun (WGS) entry which is preliminary data.</text>
</comment>
<evidence type="ECO:0000313" key="2">
    <source>
        <dbReference type="EMBL" id="MBB5831464.1"/>
    </source>
</evidence>
<reference evidence="2 3" key="1">
    <citation type="submission" date="2020-08" db="EMBL/GenBank/DDBJ databases">
        <title>Sequencing the genomes of 1000 actinobacteria strains.</title>
        <authorList>
            <person name="Klenk H.-P."/>
        </authorList>
    </citation>
    <scope>NUCLEOTIDE SEQUENCE [LARGE SCALE GENOMIC DNA]</scope>
    <source>
        <strain evidence="2 3">DSM 28796</strain>
    </source>
</reference>
<keyword evidence="3" id="KW-1185">Reference proteome</keyword>
<name>A0A841AE91_9MICO</name>
<feature type="compositionally biased region" description="Pro residues" evidence="1">
    <location>
        <begin position="58"/>
        <end position="70"/>
    </location>
</feature>
<evidence type="ECO:0000313" key="3">
    <source>
        <dbReference type="Proteomes" id="UP000588158"/>
    </source>
</evidence>
<protein>
    <submittedName>
        <fullName evidence="2">Uncharacterized protein</fullName>
    </submittedName>
</protein>
<dbReference type="AlphaFoldDB" id="A0A841AE91"/>
<gene>
    <name evidence="2" type="ORF">HNR70_001277</name>
</gene>
<feature type="region of interest" description="Disordered" evidence="1">
    <location>
        <begin position="1"/>
        <end position="70"/>
    </location>
</feature>
<dbReference type="EMBL" id="JACHLZ010000001">
    <property type="protein sequence ID" value="MBB5831464.1"/>
    <property type="molecule type" value="Genomic_DNA"/>
</dbReference>
<feature type="compositionally biased region" description="Low complexity" evidence="1">
    <location>
        <begin position="15"/>
        <end position="27"/>
    </location>
</feature>
<organism evidence="2 3">
    <name type="scientific">Brachybacterium aquaticum</name>
    <dbReference type="NCBI Taxonomy" id="1432564"/>
    <lineage>
        <taxon>Bacteria</taxon>
        <taxon>Bacillati</taxon>
        <taxon>Actinomycetota</taxon>
        <taxon>Actinomycetes</taxon>
        <taxon>Micrococcales</taxon>
        <taxon>Dermabacteraceae</taxon>
        <taxon>Brachybacterium</taxon>
    </lineage>
</organism>
<proteinExistence type="predicted"/>